<dbReference type="WBParaSite" id="Csp11.Scaffold629.g7827.t1">
    <property type="protein sequence ID" value="Csp11.Scaffold629.g7827.t1"/>
    <property type="gene ID" value="Csp11.Scaffold629.g7827"/>
</dbReference>
<dbReference type="AlphaFoldDB" id="A0A1I7UC37"/>
<keyword evidence="1" id="KW-1185">Reference proteome</keyword>
<reference evidence="2" key="1">
    <citation type="submission" date="2016-11" db="UniProtKB">
        <authorList>
            <consortium name="WormBaseParasite"/>
        </authorList>
    </citation>
    <scope>IDENTIFICATION</scope>
</reference>
<evidence type="ECO:0000313" key="1">
    <source>
        <dbReference type="Proteomes" id="UP000095282"/>
    </source>
</evidence>
<proteinExistence type="predicted"/>
<accession>A0A1I7UC37</accession>
<sequence length="124" mass="13799">MDIGYLSRSKHSAATDSPVSVDSFAIRPRFSMSFYHVPHELANDLRSLIVGSVITNLANQIRPAFLGKLMVSGCYAASVANVLYYQYYFVVALQSISISHPLHIEILPPPSHVKPFYHIFLACT</sequence>
<dbReference type="Proteomes" id="UP000095282">
    <property type="component" value="Unplaced"/>
</dbReference>
<organism evidence="1 2">
    <name type="scientific">Caenorhabditis tropicalis</name>
    <dbReference type="NCBI Taxonomy" id="1561998"/>
    <lineage>
        <taxon>Eukaryota</taxon>
        <taxon>Metazoa</taxon>
        <taxon>Ecdysozoa</taxon>
        <taxon>Nematoda</taxon>
        <taxon>Chromadorea</taxon>
        <taxon>Rhabditida</taxon>
        <taxon>Rhabditina</taxon>
        <taxon>Rhabditomorpha</taxon>
        <taxon>Rhabditoidea</taxon>
        <taxon>Rhabditidae</taxon>
        <taxon>Peloderinae</taxon>
        <taxon>Caenorhabditis</taxon>
    </lineage>
</organism>
<evidence type="ECO:0000313" key="2">
    <source>
        <dbReference type="WBParaSite" id="Csp11.Scaffold629.g7827.t1"/>
    </source>
</evidence>
<name>A0A1I7UC37_9PELO</name>
<protein>
    <submittedName>
        <fullName evidence="2">Solute carrier family 40 protein</fullName>
    </submittedName>
</protein>